<dbReference type="GO" id="GO:0043171">
    <property type="term" value="P:peptide catabolic process"/>
    <property type="evidence" value="ECO:0007669"/>
    <property type="project" value="TreeGrafter"/>
</dbReference>
<feature type="binding site" evidence="9">
    <location>
        <position position="350"/>
    </location>
    <ligand>
        <name>Zn(2+)</name>
        <dbReference type="ChEBI" id="CHEBI:29105"/>
        <note>catalytic</note>
    </ligand>
</feature>
<dbReference type="Pfam" id="PF11838">
    <property type="entry name" value="ERAP1_C"/>
    <property type="match status" value="1"/>
</dbReference>
<dbReference type="InterPro" id="IPR014782">
    <property type="entry name" value="Peptidase_M1_dom"/>
</dbReference>
<dbReference type="InterPro" id="IPR027268">
    <property type="entry name" value="Peptidase_M4/M1_CTD_sf"/>
</dbReference>
<dbReference type="GO" id="GO:0016020">
    <property type="term" value="C:membrane"/>
    <property type="evidence" value="ECO:0007669"/>
    <property type="project" value="TreeGrafter"/>
</dbReference>
<evidence type="ECO:0000256" key="11">
    <source>
        <dbReference type="RuleBase" id="RU364040"/>
    </source>
</evidence>
<keyword evidence="6 9" id="KW-0862">Zinc</keyword>
<evidence type="ECO:0000313" key="15">
    <source>
        <dbReference type="EMBL" id="GJE97967.1"/>
    </source>
</evidence>
<evidence type="ECO:0000256" key="5">
    <source>
        <dbReference type="ARBA" id="ARBA00022801"/>
    </source>
</evidence>
<dbReference type="InterPro" id="IPR042097">
    <property type="entry name" value="Aminopeptidase_N-like_N_sf"/>
</dbReference>
<feature type="domain" description="ERAP1-like C-terminal" evidence="13">
    <location>
        <begin position="570"/>
        <end position="886"/>
    </location>
</feature>
<dbReference type="Gene3D" id="1.25.50.20">
    <property type="match status" value="1"/>
</dbReference>
<dbReference type="SUPFAM" id="SSF55486">
    <property type="entry name" value="Metalloproteases ('zincins'), catalytic domain"/>
    <property type="match status" value="1"/>
</dbReference>
<dbReference type="GO" id="GO:0005737">
    <property type="term" value="C:cytoplasm"/>
    <property type="evidence" value="ECO:0007669"/>
    <property type="project" value="TreeGrafter"/>
</dbReference>
<dbReference type="Pfam" id="PF17900">
    <property type="entry name" value="Peptidase_M1_N"/>
    <property type="match status" value="1"/>
</dbReference>
<sequence>MAGPISEATKPADQYRLPTNVRPTHYDLTVRTDLEKLKFDGYVTVHLDVVRDTKSIQFNTAKLKLGHAKLASSSLSEPFVQEASSLKYDDEEERATLDLPMTLPAGTKAELKIDFEGELTGAMMGYYRSAWEHEGKTAHYSLTQFEPTAARRAFPCWDEPALKATFSITMVSRADTVNLANMPAVSEHVYEPSLKESTDVVSWLSSKVSALTTGEADKWKITKFEKTPPMSTYIVAWANGPFAHLESSYTSPLSGAVRPLRVYTTPDLIHQAQFALDVKRQVLPLYERVFDIEYPLPKLDTLVATDFDAGAMENWGLITGRTSAFLLDPAKADLNGKKNVAATQSHEVAHMWFGNITTMEWWDNLYLNEGFASLVGETIILDKVFPEWKLHSAFISGDLNAAMSLDAKLSSHPIEVDTPDANMANQIFDALSYDKAASVLRMLSRYVTEEKFLKGVSIYLKKFLYKNTVTKDLWQGIAEASGLDVPKVMDNWVKKMGFPVVKVTEVEGGIRVRQDRFLETGPADPKDNETIWSIPLSLLTVDSNGKSSIDNTILLDEREKFIALDTSKPFKLNAGTVSVFRVLYSPERLVKIAEEAAKENSVFSLEDRIGLVWDALALSKAGYMEVSSALKLYEAFRNEKEYLVWNSISQSLSALASTWFEDADILKKLDAFRRELFVPIVKRLGFDYPEDEHVDVRQLRTTAIVQSADSGDEFVVAELIKRFNQAVETGDDSCIPPDLMTVIYRTAVTKGGRKEYDAVTSIVAKPKTPQMGIAGMRAMGASHDKALLEETWDYIMTKSRDQNLFYLFAGLQENFAGRHFLVRKFEENYDALYNRLIDNFGMQILIRYTFNGLASEKDHDDAKAFFEGKDTSKYSMALAQALDTIKSRAAWIQRSSNDLREWLSNRA</sequence>
<keyword evidence="3 11" id="KW-0645">Protease</keyword>
<dbReference type="EC" id="3.4.11.-" evidence="11"/>
<dbReference type="CDD" id="cd09601">
    <property type="entry name" value="M1_APN-Q_like"/>
    <property type="match status" value="1"/>
</dbReference>
<evidence type="ECO:0000256" key="7">
    <source>
        <dbReference type="ARBA" id="ARBA00023049"/>
    </source>
</evidence>
<feature type="domain" description="Aminopeptidase N-like N-terminal" evidence="14">
    <location>
        <begin position="23"/>
        <end position="195"/>
    </location>
</feature>
<dbReference type="Gene3D" id="1.10.390.10">
    <property type="entry name" value="Neutral Protease Domain 2"/>
    <property type="match status" value="1"/>
</dbReference>
<evidence type="ECO:0000259" key="12">
    <source>
        <dbReference type="Pfam" id="PF01433"/>
    </source>
</evidence>
<dbReference type="InterPro" id="IPR034016">
    <property type="entry name" value="M1_APN-typ"/>
</dbReference>
<organism evidence="15 16">
    <name type="scientific">Phanerochaete sordida</name>
    <dbReference type="NCBI Taxonomy" id="48140"/>
    <lineage>
        <taxon>Eukaryota</taxon>
        <taxon>Fungi</taxon>
        <taxon>Dikarya</taxon>
        <taxon>Basidiomycota</taxon>
        <taxon>Agaricomycotina</taxon>
        <taxon>Agaricomycetes</taxon>
        <taxon>Polyporales</taxon>
        <taxon>Phanerochaetaceae</taxon>
        <taxon>Phanerochaete</taxon>
    </lineage>
</organism>
<dbReference type="GO" id="GO:0042277">
    <property type="term" value="F:peptide binding"/>
    <property type="evidence" value="ECO:0007669"/>
    <property type="project" value="TreeGrafter"/>
</dbReference>
<evidence type="ECO:0000256" key="4">
    <source>
        <dbReference type="ARBA" id="ARBA00022723"/>
    </source>
</evidence>
<feature type="binding site" evidence="9">
    <location>
        <position position="346"/>
    </location>
    <ligand>
        <name>Zn(2+)</name>
        <dbReference type="ChEBI" id="CHEBI:29105"/>
        <note>catalytic</note>
    </ligand>
</feature>
<protein>
    <recommendedName>
        <fullName evidence="11">Aminopeptidase</fullName>
        <ecNumber evidence="11">3.4.11.-</ecNumber>
    </recommendedName>
</protein>
<dbReference type="Gene3D" id="2.60.40.1730">
    <property type="entry name" value="tricorn interacting facor f3 domain"/>
    <property type="match status" value="1"/>
</dbReference>
<dbReference type="GO" id="GO:0008270">
    <property type="term" value="F:zinc ion binding"/>
    <property type="evidence" value="ECO:0007669"/>
    <property type="project" value="UniProtKB-UniRule"/>
</dbReference>
<evidence type="ECO:0000256" key="1">
    <source>
        <dbReference type="ARBA" id="ARBA00010136"/>
    </source>
</evidence>
<accession>A0A9P3GM93</accession>
<comment type="cofactor">
    <cofactor evidence="9 11">
        <name>Zn(2+)</name>
        <dbReference type="ChEBI" id="CHEBI:29105"/>
    </cofactor>
    <text evidence="9 11">Binds 1 zinc ion per subunit.</text>
</comment>
<comment type="similarity">
    <text evidence="1 11">Belongs to the peptidase M1 family.</text>
</comment>
<dbReference type="AlphaFoldDB" id="A0A9P3GM93"/>
<feature type="binding site" evidence="9">
    <location>
        <position position="369"/>
    </location>
    <ligand>
        <name>Zn(2+)</name>
        <dbReference type="ChEBI" id="CHEBI:29105"/>
        <note>catalytic</note>
    </ligand>
</feature>
<keyword evidence="7 11" id="KW-0482">Metalloprotease</keyword>
<evidence type="ECO:0000259" key="13">
    <source>
        <dbReference type="Pfam" id="PF11838"/>
    </source>
</evidence>
<keyword evidence="5 11" id="KW-0378">Hydrolase</keyword>
<dbReference type="GO" id="GO:0006508">
    <property type="term" value="P:proteolysis"/>
    <property type="evidence" value="ECO:0007669"/>
    <property type="project" value="UniProtKB-KW"/>
</dbReference>
<dbReference type="FunFam" id="2.60.40.1730:FF:000014">
    <property type="entry name" value="Aminopeptidase 2"/>
    <property type="match status" value="1"/>
</dbReference>
<dbReference type="Proteomes" id="UP000703269">
    <property type="component" value="Unassembled WGS sequence"/>
</dbReference>
<gene>
    <name evidence="15" type="ORF">PsYK624_141890</name>
</gene>
<dbReference type="Gene3D" id="2.60.40.1910">
    <property type="match status" value="1"/>
</dbReference>
<dbReference type="InterPro" id="IPR024571">
    <property type="entry name" value="ERAP1-like_C_dom"/>
</dbReference>
<keyword evidence="4 9" id="KW-0479">Metal-binding</keyword>
<feature type="active site" description="Proton acceptor" evidence="8">
    <location>
        <position position="347"/>
    </location>
</feature>
<proteinExistence type="inferred from homology"/>
<feature type="site" description="Transition state stabilizer" evidence="10">
    <location>
        <position position="433"/>
    </location>
</feature>
<evidence type="ECO:0000259" key="14">
    <source>
        <dbReference type="Pfam" id="PF17900"/>
    </source>
</evidence>
<keyword evidence="16" id="KW-1185">Reference proteome</keyword>
<evidence type="ECO:0000256" key="8">
    <source>
        <dbReference type="PIRSR" id="PIRSR634016-1"/>
    </source>
</evidence>
<evidence type="ECO:0000256" key="10">
    <source>
        <dbReference type="PIRSR" id="PIRSR634016-4"/>
    </source>
</evidence>
<evidence type="ECO:0000256" key="6">
    <source>
        <dbReference type="ARBA" id="ARBA00022833"/>
    </source>
</evidence>
<dbReference type="FunFam" id="1.10.390.10:FF:000006">
    <property type="entry name" value="Puromycin-sensitive aminopeptidase"/>
    <property type="match status" value="1"/>
</dbReference>
<evidence type="ECO:0000256" key="9">
    <source>
        <dbReference type="PIRSR" id="PIRSR634016-3"/>
    </source>
</evidence>
<dbReference type="EMBL" id="BPQB01000079">
    <property type="protein sequence ID" value="GJE97967.1"/>
    <property type="molecule type" value="Genomic_DNA"/>
</dbReference>
<evidence type="ECO:0000256" key="2">
    <source>
        <dbReference type="ARBA" id="ARBA00022438"/>
    </source>
</evidence>
<dbReference type="InterPro" id="IPR045357">
    <property type="entry name" value="Aminopeptidase_N-like_N"/>
</dbReference>
<evidence type="ECO:0000313" key="16">
    <source>
        <dbReference type="Proteomes" id="UP000703269"/>
    </source>
</evidence>
<dbReference type="PANTHER" id="PTHR11533:SF174">
    <property type="entry name" value="PUROMYCIN-SENSITIVE AMINOPEPTIDASE-RELATED"/>
    <property type="match status" value="1"/>
</dbReference>
<keyword evidence="2 11" id="KW-0031">Aminopeptidase</keyword>
<name>A0A9P3GM93_9APHY</name>
<dbReference type="GO" id="GO:0005615">
    <property type="term" value="C:extracellular space"/>
    <property type="evidence" value="ECO:0007669"/>
    <property type="project" value="TreeGrafter"/>
</dbReference>
<dbReference type="OrthoDB" id="10031169at2759"/>
<dbReference type="InterPro" id="IPR050344">
    <property type="entry name" value="Peptidase_M1_aminopeptidases"/>
</dbReference>
<evidence type="ECO:0000256" key="3">
    <source>
        <dbReference type="ARBA" id="ARBA00022670"/>
    </source>
</evidence>
<dbReference type="Pfam" id="PF01433">
    <property type="entry name" value="Peptidase_M1"/>
    <property type="match status" value="1"/>
</dbReference>
<feature type="domain" description="Peptidase M1 membrane alanine aminopeptidase" evidence="12">
    <location>
        <begin position="274"/>
        <end position="492"/>
    </location>
</feature>
<dbReference type="PANTHER" id="PTHR11533">
    <property type="entry name" value="PROTEASE M1 ZINC METALLOPROTEASE"/>
    <property type="match status" value="1"/>
</dbReference>
<reference evidence="15 16" key="1">
    <citation type="submission" date="2021-08" db="EMBL/GenBank/DDBJ databases">
        <title>Draft Genome Sequence of Phanerochaete sordida strain YK-624.</title>
        <authorList>
            <person name="Mori T."/>
            <person name="Dohra H."/>
            <person name="Suzuki T."/>
            <person name="Kawagishi H."/>
            <person name="Hirai H."/>
        </authorList>
    </citation>
    <scope>NUCLEOTIDE SEQUENCE [LARGE SCALE GENOMIC DNA]</scope>
    <source>
        <strain evidence="15 16">YK-624</strain>
    </source>
</reference>
<comment type="caution">
    <text evidence="15">The sequence shown here is derived from an EMBL/GenBank/DDBJ whole genome shotgun (WGS) entry which is preliminary data.</text>
</comment>
<dbReference type="GO" id="GO:0070006">
    <property type="term" value="F:metalloaminopeptidase activity"/>
    <property type="evidence" value="ECO:0007669"/>
    <property type="project" value="TreeGrafter"/>
</dbReference>
<dbReference type="FunFam" id="1.25.50.20:FF:000002">
    <property type="entry name" value="Aminopeptidase"/>
    <property type="match status" value="1"/>
</dbReference>
<dbReference type="SUPFAM" id="SSF63737">
    <property type="entry name" value="Leukotriene A4 hydrolase N-terminal domain"/>
    <property type="match status" value="1"/>
</dbReference>